<dbReference type="Proteomes" id="UP000298471">
    <property type="component" value="Unassembled WGS sequence"/>
</dbReference>
<keyword evidence="1" id="KW-0732">Signal</keyword>
<comment type="caution">
    <text evidence="2">The sequence shown here is derived from an EMBL/GenBank/DDBJ whole genome shotgun (WGS) entry which is preliminary data.</text>
</comment>
<organism evidence="2 3">
    <name type="scientific">Hymenobacter metallicola</name>
    <dbReference type="NCBI Taxonomy" id="2563114"/>
    <lineage>
        <taxon>Bacteria</taxon>
        <taxon>Pseudomonadati</taxon>
        <taxon>Bacteroidota</taxon>
        <taxon>Cytophagia</taxon>
        <taxon>Cytophagales</taxon>
        <taxon>Hymenobacteraceae</taxon>
        <taxon>Hymenobacter</taxon>
    </lineage>
</organism>
<proteinExistence type="predicted"/>
<reference evidence="2 3" key="1">
    <citation type="submission" date="2019-04" db="EMBL/GenBank/DDBJ databases">
        <authorList>
            <person name="Feng G."/>
            <person name="Zhang J."/>
            <person name="Zhu H."/>
        </authorList>
    </citation>
    <scope>NUCLEOTIDE SEQUENCE [LARGE SCALE GENOMIC DNA]</scope>
    <source>
        <strain evidence="2 3">9PBR-1</strain>
    </source>
</reference>
<keyword evidence="3" id="KW-1185">Reference proteome</keyword>
<protein>
    <submittedName>
        <fullName evidence="2">Uncharacterized protein</fullName>
    </submittedName>
</protein>
<evidence type="ECO:0000256" key="1">
    <source>
        <dbReference type="SAM" id="SignalP"/>
    </source>
</evidence>
<feature type="chain" id="PRO_5021410306" evidence="1">
    <location>
        <begin position="20"/>
        <end position="216"/>
    </location>
</feature>
<name>A0A4Z0QAZ3_9BACT</name>
<sequence>MRFYVFVLLVVGLRATAQPAPPVSYDTATINFMRWKLASVRQTTNIRRLYEKPVYWPVAGISGSLALYPGDSSMAYGYASGSDTSRLFKYRLFVLHSADTSMYSPAQLAGFRKTWRQLFCPATLGRADLRQMEATYRRRILPRWPAFTAIHRTRRRTRQQSYCAFTLPLFSADYNRVIIWQYSCWVTGESCSLLICRRKPGGGWEECPLQSWGIDE</sequence>
<evidence type="ECO:0000313" key="3">
    <source>
        <dbReference type="Proteomes" id="UP000298471"/>
    </source>
</evidence>
<accession>A0A4Z0QAZ3</accession>
<evidence type="ECO:0000313" key="2">
    <source>
        <dbReference type="EMBL" id="TGE26323.1"/>
    </source>
</evidence>
<feature type="signal peptide" evidence="1">
    <location>
        <begin position="1"/>
        <end position="19"/>
    </location>
</feature>
<dbReference type="EMBL" id="SRMB01000003">
    <property type="protein sequence ID" value="TGE26323.1"/>
    <property type="molecule type" value="Genomic_DNA"/>
</dbReference>
<gene>
    <name evidence="2" type="ORF">E5K02_16115</name>
</gene>
<dbReference type="AlphaFoldDB" id="A0A4Z0QAZ3"/>